<accession>A0AAC9UHP7</accession>
<feature type="signal peptide" evidence="1">
    <location>
        <begin position="1"/>
        <end position="17"/>
    </location>
</feature>
<dbReference type="InterPro" id="IPR017853">
    <property type="entry name" value="GH"/>
</dbReference>
<dbReference type="GeneID" id="300940774"/>
<dbReference type="AlphaFoldDB" id="A0AAC9UHP7"/>
<keyword evidence="1" id="KW-0732">Signal</keyword>
<dbReference type="Gene3D" id="3.20.20.70">
    <property type="entry name" value="Aldolase class I"/>
    <property type="match status" value="1"/>
</dbReference>
<dbReference type="PANTHER" id="PTHR35882:SF2">
    <property type="entry name" value="PELA"/>
    <property type="match status" value="1"/>
</dbReference>
<sequence length="142" mass="16195">MKYLFFILLFITANVTAKPETNNSIAFYYSAPMPLAEMTFYSRVVVQPELITKHELNWLKQRNIAVYAYLSVGESFSKSESSLSVNPNWNSHISDLTAAQWQQHIQNSALSLKARGFNGLFLDTLDSYQLLDKKHNKSAQQA</sequence>
<dbReference type="PANTHER" id="PTHR35882">
    <property type="entry name" value="PELA"/>
    <property type="match status" value="1"/>
</dbReference>
<name>A0AAC9UHP7_9GAMM</name>
<dbReference type="SUPFAM" id="SSF51445">
    <property type="entry name" value="(Trans)glycosidases"/>
    <property type="match status" value="1"/>
</dbReference>
<feature type="chain" id="PRO_5042149316" description="Glycoside-hydrolase family GH114 TIM-barrel domain-containing protein" evidence="1">
    <location>
        <begin position="18"/>
        <end position="142"/>
    </location>
</feature>
<dbReference type="EMBL" id="CP011036">
    <property type="protein sequence ID" value="ASM53107.1"/>
    <property type="molecule type" value="Genomic_DNA"/>
</dbReference>
<dbReference type="InterPro" id="IPR013785">
    <property type="entry name" value="Aldolase_TIM"/>
</dbReference>
<evidence type="ECO:0000313" key="2">
    <source>
        <dbReference type="EMBL" id="ASM53107.1"/>
    </source>
</evidence>
<keyword evidence="3" id="KW-1185">Reference proteome</keyword>
<protein>
    <recommendedName>
        <fullName evidence="4">Glycoside-hydrolase family GH114 TIM-barrel domain-containing protein</fullName>
    </recommendedName>
</protein>
<evidence type="ECO:0000256" key="1">
    <source>
        <dbReference type="SAM" id="SignalP"/>
    </source>
</evidence>
<evidence type="ECO:0008006" key="4">
    <source>
        <dbReference type="Google" id="ProtNLM"/>
    </source>
</evidence>
<dbReference type="RefSeq" id="WP_225741070.1">
    <property type="nucleotide sequence ID" value="NZ_BJXZ01000025.1"/>
</dbReference>
<reference evidence="2 3" key="1">
    <citation type="submission" date="2015-03" db="EMBL/GenBank/DDBJ databases">
        <authorList>
            <person name="Xie B.-B."/>
            <person name="Rong J.-C."/>
            <person name="Qin Q.-L."/>
            <person name="Zhang Y.-Z."/>
        </authorList>
    </citation>
    <scope>NUCLEOTIDE SEQUENCE [LARGE SCALE GENOMIC DNA]</scope>
    <source>
        <strain evidence="2 3">KMM 661</strain>
    </source>
</reference>
<proteinExistence type="predicted"/>
<dbReference type="KEGG" id="png:PNIG_a0858"/>
<gene>
    <name evidence="2" type="ORF">PNIG_a0858</name>
</gene>
<evidence type="ECO:0000313" key="3">
    <source>
        <dbReference type="Proteomes" id="UP000198329"/>
    </source>
</evidence>
<organism evidence="2 3">
    <name type="scientific">Pseudoalteromonas nigrifaciens</name>
    <dbReference type="NCBI Taxonomy" id="28109"/>
    <lineage>
        <taxon>Bacteria</taxon>
        <taxon>Pseudomonadati</taxon>
        <taxon>Pseudomonadota</taxon>
        <taxon>Gammaproteobacteria</taxon>
        <taxon>Alteromonadales</taxon>
        <taxon>Pseudoalteromonadaceae</taxon>
        <taxon>Pseudoalteromonas</taxon>
    </lineage>
</organism>
<dbReference type="Proteomes" id="UP000198329">
    <property type="component" value="Chromosome I"/>
</dbReference>